<dbReference type="GO" id="GO:0004523">
    <property type="term" value="F:RNA-DNA hybrid ribonuclease activity"/>
    <property type="evidence" value="ECO:0007669"/>
    <property type="project" value="InterPro"/>
</dbReference>
<dbReference type="InterPro" id="IPR002156">
    <property type="entry name" value="RNaseH_domain"/>
</dbReference>
<organism evidence="3 4">
    <name type="scientific">Carnegiea gigantea</name>
    <dbReference type="NCBI Taxonomy" id="171969"/>
    <lineage>
        <taxon>Eukaryota</taxon>
        <taxon>Viridiplantae</taxon>
        <taxon>Streptophyta</taxon>
        <taxon>Embryophyta</taxon>
        <taxon>Tracheophyta</taxon>
        <taxon>Spermatophyta</taxon>
        <taxon>Magnoliopsida</taxon>
        <taxon>eudicotyledons</taxon>
        <taxon>Gunneridae</taxon>
        <taxon>Pentapetalae</taxon>
        <taxon>Caryophyllales</taxon>
        <taxon>Cactineae</taxon>
        <taxon>Cactaceae</taxon>
        <taxon>Cactoideae</taxon>
        <taxon>Echinocereeae</taxon>
        <taxon>Carnegiea</taxon>
    </lineage>
</organism>
<dbReference type="OrthoDB" id="16434at2759"/>
<proteinExistence type="predicted"/>
<dbReference type="CDD" id="cd06222">
    <property type="entry name" value="RNase_H_like"/>
    <property type="match status" value="1"/>
</dbReference>
<dbReference type="Gene3D" id="3.30.420.10">
    <property type="entry name" value="Ribonuclease H-like superfamily/Ribonuclease H"/>
    <property type="match status" value="1"/>
</dbReference>
<dbReference type="EMBL" id="JAKOGI010000003">
    <property type="protein sequence ID" value="KAJ8452650.1"/>
    <property type="molecule type" value="Genomic_DNA"/>
</dbReference>
<dbReference type="Proteomes" id="UP001153076">
    <property type="component" value="Unassembled WGS sequence"/>
</dbReference>
<dbReference type="GO" id="GO:0003735">
    <property type="term" value="F:structural constituent of ribosome"/>
    <property type="evidence" value="ECO:0007669"/>
    <property type="project" value="InterPro"/>
</dbReference>
<evidence type="ECO:0000313" key="4">
    <source>
        <dbReference type="Proteomes" id="UP001153076"/>
    </source>
</evidence>
<dbReference type="Pfam" id="PF16053">
    <property type="entry name" value="MRP-S34"/>
    <property type="match status" value="1"/>
</dbReference>
<dbReference type="PANTHER" id="PTHR35316:SF1">
    <property type="entry name" value="28S RIBOSOMAL S34 PROTEIN"/>
    <property type="match status" value="1"/>
</dbReference>
<keyword evidence="4" id="KW-1185">Reference proteome</keyword>
<dbReference type="AlphaFoldDB" id="A0A9Q1L0Z2"/>
<dbReference type="InterPro" id="IPR036397">
    <property type="entry name" value="RNaseH_sf"/>
</dbReference>
<name>A0A9Q1L0Z2_9CARY</name>
<dbReference type="GO" id="GO:0005739">
    <property type="term" value="C:mitochondrion"/>
    <property type="evidence" value="ECO:0007669"/>
    <property type="project" value="InterPro"/>
</dbReference>
<dbReference type="GO" id="GO:0003676">
    <property type="term" value="F:nucleic acid binding"/>
    <property type="evidence" value="ECO:0007669"/>
    <property type="project" value="InterPro"/>
</dbReference>
<evidence type="ECO:0000259" key="2">
    <source>
        <dbReference type="Pfam" id="PF13456"/>
    </source>
</evidence>
<protein>
    <recommendedName>
        <fullName evidence="2">RNase H type-1 domain-containing protein</fullName>
    </recommendedName>
</protein>
<dbReference type="SUPFAM" id="SSF53098">
    <property type="entry name" value="Ribonuclease H-like"/>
    <property type="match status" value="1"/>
</dbReference>
<dbReference type="InterPro" id="IPR044730">
    <property type="entry name" value="RNase_H-like_dom_plant"/>
</dbReference>
<dbReference type="PANTHER" id="PTHR35316">
    <property type="entry name" value="28S RIBOSOMAL S34 PROTEIN"/>
    <property type="match status" value="1"/>
</dbReference>
<gene>
    <name evidence="3" type="ORF">Cgig2_004986</name>
</gene>
<evidence type="ECO:0000256" key="1">
    <source>
        <dbReference type="SAM" id="MobiDB-lite"/>
    </source>
</evidence>
<accession>A0A9Q1L0Z2</accession>
<dbReference type="Pfam" id="PF13456">
    <property type="entry name" value="RVT_3"/>
    <property type="match status" value="1"/>
</dbReference>
<evidence type="ECO:0000313" key="3">
    <source>
        <dbReference type="EMBL" id="KAJ8452650.1"/>
    </source>
</evidence>
<comment type="caution">
    <text evidence="3">The sequence shown here is derived from an EMBL/GenBank/DDBJ whole genome shotgun (WGS) entry which is preliminary data.</text>
</comment>
<feature type="domain" description="RNase H type-1" evidence="2">
    <location>
        <begin position="2"/>
        <end position="95"/>
    </location>
</feature>
<sequence length="236" mass="26327">MDGASKGNLGIAAGGGVIRVDRREWIKGFSENFGQCMSVKAELRAALRGLKMAQDLGQRKVWFRADAMIVVGMLHGNGAWNPVHKPLIMQCKQLIVGERAATNLWRLPFRLLHTINYSSTSTATTASQNPTSEAANEPKRKKKKKNLFEVAQFLPNWGIGYHMAKAHWTNVSYEITKINLYKDGRHGKAWGLAYIDGLPAPAPKKISGVHKRCWKYIRNPKKLEAEPKPEPQAQAA</sequence>
<reference evidence="3" key="1">
    <citation type="submission" date="2022-04" db="EMBL/GenBank/DDBJ databases">
        <title>Carnegiea gigantea Genome sequencing and assembly v2.</title>
        <authorList>
            <person name="Copetti D."/>
            <person name="Sanderson M.J."/>
            <person name="Burquez A."/>
            <person name="Wojciechowski M.F."/>
        </authorList>
    </citation>
    <scope>NUCLEOTIDE SEQUENCE</scope>
    <source>
        <strain evidence="3">SGP5-SGP5p</strain>
        <tissue evidence="3">Aerial part</tissue>
    </source>
</reference>
<dbReference type="InterPro" id="IPR012337">
    <property type="entry name" value="RNaseH-like_sf"/>
</dbReference>
<dbReference type="InterPro" id="IPR032053">
    <property type="entry name" value="Ribosomal_mS34"/>
</dbReference>
<feature type="region of interest" description="Disordered" evidence="1">
    <location>
        <begin position="122"/>
        <end position="142"/>
    </location>
</feature>